<evidence type="ECO:0000313" key="7">
    <source>
        <dbReference type="EMBL" id="GFQ03241.1"/>
    </source>
</evidence>
<feature type="domain" description="Fatty acyl-CoA reductase C-terminal" evidence="5">
    <location>
        <begin position="206"/>
        <end position="297"/>
    </location>
</feature>
<evidence type="ECO:0000256" key="1">
    <source>
        <dbReference type="ARBA" id="ARBA00005928"/>
    </source>
</evidence>
<evidence type="ECO:0000259" key="5">
    <source>
        <dbReference type="Pfam" id="PF03015"/>
    </source>
</evidence>
<feature type="domain" description="Thioester reductase (TE)" evidence="6">
    <location>
        <begin position="2"/>
        <end position="163"/>
    </location>
</feature>
<reference evidence="7" key="1">
    <citation type="submission" date="2020-07" db="EMBL/GenBank/DDBJ databases">
        <title>Ethylene signaling mediates host invasion by parasitic plants.</title>
        <authorList>
            <person name="Yoshida S."/>
        </authorList>
    </citation>
    <scope>NUCLEOTIDE SEQUENCE</scope>
    <source>
        <strain evidence="7">Okayama</strain>
    </source>
</reference>
<evidence type="ECO:0000256" key="2">
    <source>
        <dbReference type="ARBA" id="ARBA00022516"/>
    </source>
</evidence>
<evidence type="ECO:0000259" key="6">
    <source>
        <dbReference type="Pfam" id="PF07993"/>
    </source>
</evidence>
<keyword evidence="2 4" id="KW-0444">Lipid biosynthesis</keyword>
<evidence type="ECO:0000256" key="4">
    <source>
        <dbReference type="RuleBase" id="RU363097"/>
    </source>
</evidence>
<dbReference type="SUPFAM" id="SSF51735">
    <property type="entry name" value="NAD(P)-binding Rossmann-fold domains"/>
    <property type="match status" value="1"/>
</dbReference>
<keyword evidence="4" id="KW-0521">NADP</keyword>
<accession>A0A830CTQ6</accession>
<dbReference type="PANTHER" id="PTHR11011:SF105">
    <property type="entry name" value="FATTY ACYL-COA REDUCTASE"/>
    <property type="match status" value="1"/>
</dbReference>
<dbReference type="GO" id="GO:0010345">
    <property type="term" value="P:suberin biosynthetic process"/>
    <property type="evidence" value="ECO:0007669"/>
    <property type="project" value="TreeGrafter"/>
</dbReference>
<dbReference type="Pfam" id="PF07993">
    <property type="entry name" value="NAD_binding_4"/>
    <property type="match status" value="1"/>
</dbReference>
<dbReference type="CDD" id="cd09071">
    <property type="entry name" value="FAR_C"/>
    <property type="match status" value="1"/>
</dbReference>
<dbReference type="Proteomes" id="UP000653305">
    <property type="component" value="Unassembled WGS sequence"/>
</dbReference>
<dbReference type="InterPro" id="IPR033640">
    <property type="entry name" value="FAR_C"/>
</dbReference>
<dbReference type="OrthoDB" id="429813at2759"/>
<dbReference type="InterPro" id="IPR036291">
    <property type="entry name" value="NAD(P)-bd_dom_sf"/>
</dbReference>
<dbReference type="GO" id="GO:0102965">
    <property type="term" value="F:alcohol-forming long-chain fatty acyl-CoA reductase activity"/>
    <property type="evidence" value="ECO:0007669"/>
    <property type="project" value="UniProtKB-EC"/>
</dbReference>
<dbReference type="GO" id="GO:0035336">
    <property type="term" value="P:long-chain fatty-acyl-CoA metabolic process"/>
    <property type="evidence" value="ECO:0007669"/>
    <property type="project" value="TreeGrafter"/>
</dbReference>
<proteinExistence type="inferred from homology"/>
<keyword evidence="4" id="KW-0560">Oxidoreductase</keyword>
<sequence>MLLHVSTAYVHGTRTGLILEKPFHMDGSEIPNLDIDEEKKIIDEKLQELQFQKLTEKEITSAMKDLGIKRAIMHGWPNTYVFTKAMGEMMLGNITEEKAKNVVIIRPTIITSTYCEPFPGWAEGLRTLDSVFVAYGKDKLKFFVGDPESILDVIPGDMVVNCMIAAIAAHKNENRGKPIRVGKPTILNTMASFHNYIAIRCLPVLKVLQLLNIMFCNHFEHLYTKARHQVNHAMRLAELYKPYLFSKAIFDDFNTEHLRMTIKGGSKNVLNFDPKCIQWDEYFVNTHFPGIVKYVLK</sequence>
<dbReference type="EMBL" id="BMAC01000812">
    <property type="protein sequence ID" value="GFQ03241.1"/>
    <property type="molecule type" value="Genomic_DNA"/>
</dbReference>
<evidence type="ECO:0000313" key="8">
    <source>
        <dbReference type="Proteomes" id="UP000653305"/>
    </source>
</evidence>
<keyword evidence="3 4" id="KW-0443">Lipid metabolism</keyword>
<dbReference type="InterPro" id="IPR026055">
    <property type="entry name" value="FAR"/>
</dbReference>
<dbReference type="EC" id="1.2.1.84" evidence="4"/>
<dbReference type="AlphaFoldDB" id="A0A830CTQ6"/>
<name>A0A830CTQ6_9LAMI</name>
<evidence type="ECO:0000256" key="3">
    <source>
        <dbReference type="ARBA" id="ARBA00023098"/>
    </source>
</evidence>
<keyword evidence="8" id="KW-1185">Reference proteome</keyword>
<organism evidence="7 8">
    <name type="scientific">Phtheirospermum japonicum</name>
    <dbReference type="NCBI Taxonomy" id="374723"/>
    <lineage>
        <taxon>Eukaryota</taxon>
        <taxon>Viridiplantae</taxon>
        <taxon>Streptophyta</taxon>
        <taxon>Embryophyta</taxon>
        <taxon>Tracheophyta</taxon>
        <taxon>Spermatophyta</taxon>
        <taxon>Magnoliopsida</taxon>
        <taxon>eudicotyledons</taxon>
        <taxon>Gunneridae</taxon>
        <taxon>Pentapetalae</taxon>
        <taxon>asterids</taxon>
        <taxon>lamiids</taxon>
        <taxon>Lamiales</taxon>
        <taxon>Orobanchaceae</taxon>
        <taxon>Orobanchaceae incertae sedis</taxon>
        <taxon>Phtheirospermum</taxon>
    </lineage>
</organism>
<dbReference type="PANTHER" id="PTHR11011">
    <property type="entry name" value="MALE STERILITY PROTEIN 2-RELATED"/>
    <property type="match status" value="1"/>
</dbReference>
<comment type="caution">
    <text evidence="7">The sequence shown here is derived from an EMBL/GenBank/DDBJ whole genome shotgun (WGS) entry which is preliminary data.</text>
</comment>
<dbReference type="Pfam" id="PF03015">
    <property type="entry name" value="Sterile"/>
    <property type="match status" value="1"/>
</dbReference>
<gene>
    <name evidence="7" type="ORF">PHJA_002467900</name>
</gene>
<comment type="similarity">
    <text evidence="1 4">Belongs to the fatty acyl-CoA reductase family.</text>
</comment>
<dbReference type="InterPro" id="IPR013120">
    <property type="entry name" value="FAR_NAD-bd"/>
</dbReference>
<dbReference type="GO" id="GO:0080019">
    <property type="term" value="F:alcohol-forming very long-chain fatty acyl-CoA reductase activity"/>
    <property type="evidence" value="ECO:0007669"/>
    <property type="project" value="InterPro"/>
</dbReference>
<dbReference type="Gene3D" id="3.40.50.720">
    <property type="entry name" value="NAD(P)-binding Rossmann-like Domain"/>
    <property type="match status" value="1"/>
</dbReference>
<protein>
    <recommendedName>
        <fullName evidence="4">Fatty acyl-CoA reductase</fullName>
        <ecNumber evidence="4">1.2.1.84</ecNumber>
    </recommendedName>
</protein>
<comment type="catalytic activity">
    <reaction evidence="4">
        <text>a long-chain fatty acyl-CoA + 2 NADPH + 2 H(+) = a long-chain primary fatty alcohol + 2 NADP(+) + CoA</text>
        <dbReference type="Rhea" id="RHEA:52716"/>
        <dbReference type="ChEBI" id="CHEBI:15378"/>
        <dbReference type="ChEBI" id="CHEBI:57287"/>
        <dbReference type="ChEBI" id="CHEBI:57783"/>
        <dbReference type="ChEBI" id="CHEBI:58349"/>
        <dbReference type="ChEBI" id="CHEBI:77396"/>
        <dbReference type="ChEBI" id="CHEBI:83139"/>
        <dbReference type="EC" id="1.2.1.84"/>
    </reaction>
</comment>
<comment type="function">
    <text evidence="4">Catalyzes the reduction of fatty acyl-CoA to fatty alcohols.</text>
</comment>